<dbReference type="Proteomes" id="UP001221686">
    <property type="component" value="Unassembled WGS sequence"/>
</dbReference>
<keyword evidence="2" id="KW-1185">Reference proteome</keyword>
<reference evidence="1 2" key="1">
    <citation type="submission" date="2022-11" db="EMBL/GenBank/DDBJ databases">
        <title>Minimal conservation of predation-associated metabolite biosynthetic gene clusters underscores biosynthetic potential of Myxococcota including descriptions for ten novel species: Archangium lansinium sp. nov., Myxococcus landrumus sp. nov., Nannocystis bai.</title>
        <authorList>
            <person name="Ahearne A."/>
            <person name="Stevens C."/>
            <person name="Dowd S."/>
        </authorList>
    </citation>
    <scope>NUCLEOTIDE SEQUENCE [LARGE SCALE GENOMIC DNA]</scope>
    <source>
        <strain evidence="1 2">BB15-2</strain>
    </source>
</reference>
<dbReference type="InterPro" id="IPR011989">
    <property type="entry name" value="ARM-like"/>
</dbReference>
<sequence length="378" mass="40322">MLERLDAVDWSAVYHAYGPATDTPASLRMLLDADPEQRQRAYRHLFAILLDDSLRNQATAAAAPFLVELIDDPHTPDRAALLGMLACSVAGPFTVASPAILDDGGPHVHPILRDIYRAAELAVPAGLQLVEAADERLSVIAIYFLATQWRRADAIVPALHARLYQSPTAVVRAIIAFALGQLRPEDPELAALHAHDPDATVRAIAAAALLHRAGAVPERVLDALIAVIEARDDLAGLEQLPCIELGVTDFARALCAVPPAAGARAIPPLIAALQRTTGFATLDLVEALLHFAFGDPPPPAADEDDGAPGPAPATLMPEQRRVLTAVLAAPHLWQLGDLFFVLKAHRLPATRSALAELLAAPAPLRPQPHDRAARPQRP</sequence>
<dbReference type="SUPFAM" id="SSF48371">
    <property type="entry name" value="ARM repeat"/>
    <property type="match status" value="1"/>
</dbReference>
<dbReference type="EMBL" id="JAQNDL010000003">
    <property type="protein sequence ID" value="MDC0721560.1"/>
    <property type="molecule type" value="Genomic_DNA"/>
</dbReference>
<dbReference type="InterPro" id="IPR016024">
    <property type="entry name" value="ARM-type_fold"/>
</dbReference>
<comment type="caution">
    <text evidence="1">The sequence shown here is derived from an EMBL/GenBank/DDBJ whole genome shotgun (WGS) entry which is preliminary data.</text>
</comment>
<evidence type="ECO:0000313" key="2">
    <source>
        <dbReference type="Proteomes" id="UP001221686"/>
    </source>
</evidence>
<proteinExistence type="predicted"/>
<evidence type="ECO:0008006" key="3">
    <source>
        <dbReference type="Google" id="ProtNLM"/>
    </source>
</evidence>
<name>A0ABT5E7B2_9BACT</name>
<dbReference type="RefSeq" id="WP_272090062.1">
    <property type="nucleotide sequence ID" value="NZ_JAQNDL010000003.1"/>
</dbReference>
<evidence type="ECO:0000313" key="1">
    <source>
        <dbReference type="EMBL" id="MDC0721560.1"/>
    </source>
</evidence>
<organism evidence="1 2">
    <name type="scientific">Nannocystis bainbridge</name>
    <dbReference type="NCBI Taxonomy" id="2995303"/>
    <lineage>
        <taxon>Bacteria</taxon>
        <taxon>Pseudomonadati</taxon>
        <taxon>Myxococcota</taxon>
        <taxon>Polyangia</taxon>
        <taxon>Nannocystales</taxon>
        <taxon>Nannocystaceae</taxon>
        <taxon>Nannocystis</taxon>
    </lineage>
</organism>
<dbReference type="Gene3D" id="1.25.10.10">
    <property type="entry name" value="Leucine-rich Repeat Variant"/>
    <property type="match status" value="1"/>
</dbReference>
<gene>
    <name evidence="1" type="ORF">POL25_31925</name>
</gene>
<accession>A0ABT5E7B2</accession>
<protein>
    <recommendedName>
        <fullName evidence="3">HEAT repeat domain-containing protein</fullName>
    </recommendedName>
</protein>